<accession>A0ABR0IWP2</accession>
<evidence type="ECO:0000313" key="3">
    <source>
        <dbReference type="EMBL" id="KAK5048813.1"/>
    </source>
</evidence>
<evidence type="ECO:0000256" key="1">
    <source>
        <dbReference type="SAM" id="MobiDB-lite"/>
    </source>
</evidence>
<feature type="compositionally biased region" description="Low complexity" evidence="1">
    <location>
        <begin position="208"/>
        <end position="296"/>
    </location>
</feature>
<protein>
    <recommendedName>
        <fullName evidence="5">DUF4185 domain-containing protein</fullName>
    </recommendedName>
</protein>
<feature type="compositionally biased region" description="Polar residues" evidence="1">
    <location>
        <begin position="130"/>
        <end position="142"/>
    </location>
</feature>
<keyword evidence="2" id="KW-0732">Signal</keyword>
<organism evidence="3 4">
    <name type="scientific">Exophiala sideris</name>
    <dbReference type="NCBI Taxonomy" id="1016849"/>
    <lineage>
        <taxon>Eukaryota</taxon>
        <taxon>Fungi</taxon>
        <taxon>Dikarya</taxon>
        <taxon>Ascomycota</taxon>
        <taxon>Pezizomycotina</taxon>
        <taxon>Eurotiomycetes</taxon>
        <taxon>Chaetothyriomycetidae</taxon>
        <taxon>Chaetothyriales</taxon>
        <taxon>Herpotrichiellaceae</taxon>
        <taxon>Exophiala</taxon>
    </lineage>
</organism>
<dbReference type="Proteomes" id="UP001345691">
    <property type="component" value="Unassembled WGS sequence"/>
</dbReference>
<comment type="caution">
    <text evidence="3">The sequence shown here is derived from an EMBL/GenBank/DDBJ whole genome shotgun (WGS) entry which is preliminary data.</text>
</comment>
<feature type="region of interest" description="Disordered" evidence="1">
    <location>
        <begin position="208"/>
        <end position="306"/>
    </location>
</feature>
<sequence>MYSIKLCFFFLSTTFITGSLATPLHKHFFHHHHGSNYDHFCTRDGSGDVACSFPNGVETTFFAGSATGVATATPALISASADGVDSTSSVAVASTSTSAEASTTGEALELTSTVTAITTVSVTSPLAVTADSTSISTETSQPTSMATSTSVSAASSENAAAVVSSSASTGATTSTEASTSTAATATTSASVVDSAVAAAVISSSSSTSSSASAEVSTSTSTKTSTTTSASAVTSAQVAAVSASRSTWTSTSTESSQSTSATTPTSASTAASTSASASTVSKSTTTTAASSNTNTATGILPAPSQFGTDNGTKWSVEYVGEIGYTGSLASQSLGGDKCRTSKIGDQIMWNCGDMECGGSYTNCGFSMGPSFPATDDVLTIDTSGTTSMNSNGFLNPWSGDPAPESPWAIWGMDTSNVAAINETHGVTYGWEIWRGAADGSVSNRGNAVGSVTIGDNGPVATRVGPLLTGPDSISLGLLAILSDGGYIYTYTIGGPTNLIIGRVAASDDVFDASQYRFLAAGTDDTWIPGIPSSTDTSVAATTANTSGSFGCGNYGSVFFNSYLNKYVILCDIFMSFVNMYVADNPWGPWSAEYSIQSGGMIEGSYGSMAHPEYAVDGDSSGKSFYYSLGPNGMFNVFKLTFDY</sequence>
<name>A0ABR0IWP2_9EURO</name>
<evidence type="ECO:0000256" key="2">
    <source>
        <dbReference type="SAM" id="SignalP"/>
    </source>
</evidence>
<evidence type="ECO:0008006" key="5">
    <source>
        <dbReference type="Google" id="ProtNLM"/>
    </source>
</evidence>
<feature type="signal peptide" evidence="2">
    <location>
        <begin position="1"/>
        <end position="21"/>
    </location>
</feature>
<keyword evidence="4" id="KW-1185">Reference proteome</keyword>
<evidence type="ECO:0000313" key="4">
    <source>
        <dbReference type="Proteomes" id="UP001345691"/>
    </source>
</evidence>
<feature type="chain" id="PRO_5046264010" description="DUF4185 domain-containing protein" evidence="2">
    <location>
        <begin position="22"/>
        <end position="642"/>
    </location>
</feature>
<gene>
    <name evidence="3" type="ORF">LTR69_011227</name>
</gene>
<feature type="region of interest" description="Disordered" evidence="1">
    <location>
        <begin position="165"/>
        <end position="186"/>
    </location>
</feature>
<feature type="region of interest" description="Disordered" evidence="1">
    <location>
        <begin position="130"/>
        <end position="151"/>
    </location>
</feature>
<dbReference type="EMBL" id="JAVRRF010000050">
    <property type="protein sequence ID" value="KAK5048813.1"/>
    <property type="molecule type" value="Genomic_DNA"/>
</dbReference>
<proteinExistence type="predicted"/>
<reference evidence="3 4" key="1">
    <citation type="submission" date="2023-08" db="EMBL/GenBank/DDBJ databases">
        <title>Black Yeasts Isolated from many extreme environments.</title>
        <authorList>
            <person name="Coleine C."/>
            <person name="Stajich J.E."/>
            <person name="Selbmann L."/>
        </authorList>
    </citation>
    <scope>NUCLEOTIDE SEQUENCE [LARGE SCALE GENOMIC DNA]</scope>
    <source>
        <strain evidence="3 4">CCFEE 6328</strain>
    </source>
</reference>